<feature type="transmembrane region" description="Helical" evidence="6">
    <location>
        <begin position="81"/>
        <end position="100"/>
    </location>
</feature>
<sequence length="327" mass="35461">MTVAEDPEPQIEVRTYRKDGIVLIPKPSDDPKDPLNWAPKRKYATLFVLCFAAFAGAATPTAHQTGYVVISYTYHKTPTQLSYSISAAVAGLLAGPLILLPFARVIGRTSSIFWSLLGAIATQIWAAKMTSPNDYISFVVSRLFGGMFGSVATILGSGYIMDIFFLHQRGKAFACYELSLLLGVIASPTIGGFIVNSKPWPDIFWWTLAPLGVAVILVFCFVEETGFARGKDKTPYPLVPVHFLANRARTLFPGTSVVPKINMAALLKFAVLPLAIGVAPATTLAGLYTLITFAWSILISTELTIFLETPVSEGGYGSRRSKTRPVS</sequence>
<dbReference type="EMBL" id="JACCJC010000012">
    <property type="protein sequence ID" value="KAF6237683.1"/>
    <property type="molecule type" value="Genomic_DNA"/>
</dbReference>
<dbReference type="GO" id="GO:0022857">
    <property type="term" value="F:transmembrane transporter activity"/>
    <property type="evidence" value="ECO:0007669"/>
    <property type="project" value="InterPro"/>
</dbReference>
<keyword evidence="4 6" id="KW-1133">Transmembrane helix</keyword>
<dbReference type="PANTHER" id="PTHR23502:SF132">
    <property type="entry name" value="POLYAMINE TRANSPORTER 2-RELATED"/>
    <property type="match status" value="1"/>
</dbReference>
<evidence type="ECO:0000313" key="9">
    <source>
        <dbReference type="Proteomes" id="UP000578531"/>
    </source>
</evidence>
<comment type="caution">
    <text evidence="8">The sequence shown here is derived from an EMBL/GenBank/DDBJ whole genome shotgun (WGS) entry which is preliminary data.</text>
</comment>
<feature type="transmembrane region" description="Helical" evidence="6">
    <location>
        <begin position="203"/>
        <end position="222"/>
    </location>
</feature>
<evidence type="ECO:0000259" key="7">
    <source>
        <dbReference type="PROSITE" id="PS50850"/>
    </source>
</evidence>
<evidence type="ECO:0000256" key="6">
    <source>
        <dbReference type="SAM" id="Phobius"/>
    </source>
</evidence>
<feature type="transmembrane region" description="Helical" evidence="6">
    <location>
        <begin position="112"/>
        <end position="131"/>
    </location>
</feature>
<dbReference type="SUPFAM" id="SSF103473">
    <property type="entry name" value="MFS general substrate transporter"/>
    <property type="match status" value="1"/>
</dbReference>
<evidence type="ECO:0000256" key="4">
    <source>
        <dbReference type="ARBA" id="ARBA00022989"/>
    </source>
</evidence>
<dbReference type="AlphaFoldDB" id="A0A8H6L6N7"/>
<dbReference type="Pfam" id="PF07690">
    <property type="entry name" value="MFS_1"/>
    <property type="match status" value="1"/>
</dbReference>
<feature type="transmembrane region" description="Helical" evidence="6">
    <location>
        <begin position="43"/>
        <end position="61"/>
    </location>
</feature>
<keyword evidence="2" id="KW-0813">Transport</keyword>
<reference evidence="8 9" key="1">
    <citation type="journal article" date="2020" name="Genomics">
        <title>Complete, high-quality genomes from long-read metagenomic sequencing of two wolf lichen thalli reveals enigmatic genome architecture.</title>
        <authorList>
            <person name="McKenzie S.K."/>
            <person name="Walston R.F."/>
            <person name="Allen J.L."/>
        </authorList>
    </citation>
    <scope>NUCLEOTIDE SEQUENCE [LARGE SCALE GENOMIC DNA]</scope>
    <source>
        <strain evidence="8">WasteWater2</strain>
    </source>
</reference>
<feature type="transmembrane region" description="Helical" evidence="6">
    <location>
        <begin position="269"/>
        <end position="298"/>
    </location>
</feature>
<dbReference type="InterPro" id="IPR020846">
    <property type="entry name" value="MFS_dom"/>
</dbReference>
<evidence type="ECO:0000256" key="1">
    <source>
        <dbReference type="ARBA" id="ARBA00004141"/>
    </source>
</evidence>
<dbReference type="Gene3D" id="1.20.1250.20">
    <property type="entry name" value="MFS general substrate transporter like domains"/>
    <property type="match status" value="1"/>
</dbReference>
<keyword evidence="9" id="KW-1185">Reference proteome</keyword>
<protein>
    <recommendedName>
        <fullName evidence="7">Major facilitator superfamily (MFS) profile domain-containing protein</fullName>
    </recommendedName>
</protein>
<dbReference type="GO" id="GO:0005886">
    <property type="term" value="C:plasma membrane"/>
    <property type="evidence" value="ECO:0007669"/>
    <property type="project" value="TreeGrafter"/>
</dbReference>
<comment type="subcellular location">
    <subcellularLocation>
        <location evidence="1">Membrane</location>
        <topology evidence="1">Multi-pass membrane protein</topology>
    </subcellularLocation>
</comment>
<accession>A0A8H6L6N7</accession>
<dbReference type="RefSeq" id="XP_037167001.1">
    <property type="nucleotide sequence ID" value="XM_037305808.1"/>
</dbReference>
<keyword evidence="5 6" id="KW-0472">Membrane</keyword>
<name>A0A8H6L6N7_9LECA</name>
<dbReference type="OrthoDB" id="2533084at2759"/>
<dbReference type="PROSITE" id="PS50850">
    <property type="entry name" value="MFS"/>
    <property type="match status" value="1"/>
</dbReference>
<keyword evidence="3 6" id="KW-0812">Transmembrane</keyword>
<feature type="transmembrane region" description="Helical" evidence="6">
    <location>
        <begin position="178"/>
        <end position="197"/>
    </location>
</feature>
<dbReference type="PANTHER" id="PTHR23502">
    <property type="entry name" value="MAJOR FACILITATOR SUPERFAMILY"/>
    <property type="match status" value="1"/>
</dbReference>
<dbReference type="InterPro" id="IPR011701">
    <property type="entry name" value="MFS"/>
</dbReference>
<evidence type="ECO:0000256" key="5">
    <source>
        <dbReference type="ARBA" id="ARBA00023136"/>
    </source>
</evidence>
<organism evidence="8 9">
    <name type="scientific">Letharia columbiana</name>
    <dbReference type="NCBI Taxonomy" id="112416"/>
    <lineage>
        <taxon>Eukaryota</taxon>
        <taxon>Fungi</taxon>
        <taxon>Dikarya</taxon>
        <taxon>Ascomycota</taxon>
        <taxon>Pezizomycotina</taxon>
        <taxon>Lecanoromycetes</taxon>
        <taxon>OSLEUM clade</taxon>
        <taxon>Lecanoromycetidae</taxon>
        <taxon>Lecanorales</taxon>
        <taxon>Lecanorineae</taxon>
        <taxon>Parmeliaceae</taxon>
        <taxon>Letharia</taxon>
    </lineage>
</organism>
<evidence type="ECO:0000313" key="8">
    <source>
        <dbReference type="EMBL" id="KAF6237683.1"/>
    </source>
</evidence>
<feature type="domain" description="Major facilitator superfamily (MFS) profile" evidence="7">
    <location>
        <begin position="45"/>
        <end position="327"/>
    </location>
</feature>
<feature type="transmembrane region" description="Helical" evidence="6">
    <location>
        <begin position="143"/>
        <end position="166"/>
    </location>
</feature>
<gene>
    <name evidence="8" type="ORF">HO173_003884</name>
</gene>
<evidence type="ECO:0000256" key="3">
    <source>
        <dbReference type="ARBA" id="ARBA00022692"/>
    </source>
</evidence>
<dbReference type="InterPro" id="IPR036259">
    <property type="entry name" value="MFS_trans_sf"/>
</dbReference>
<dbReference type="GeneID" id="59285549"/>
<evidence type="ECO:0000256" key="2">
    <source>
        <dbReference type="ARBA" id="ARBA00022448"/>
    </source>
</evidence>
<proteinExistence type="predicted"/>
<dbReference type="Proteomes" id="UP000578531">
    <property type="component" value="Unassembled WGS sequence"/>
</dbReference>